<reference evidence="2 3" key="1">
    <citation type="submission" date="2016-08" db="EMBL/GenBank/DDBJ databases">
        <title>Complete genome sequence of Spiroplasma helicoides TABS-2 (DSM 22551).</title>
        <authorList>
            <person name="Shen W.-Y."/>
            <person name="Lo W.-S."/>
            <person name="Lai Y.-C."/>
            <person name="Kuo C.-H."/>
        </authorList>
    </citation>
    <scope>NUCLEOTIDE SEQUENCE [LARGE SCALE GENOMIC DNA]</scope>
    <source>
        <strain evidence="2 3">TABS-2</strain>
    </source>
</reference>
<dbReference type="KEGG" id="shj:SHELI_v1c01050"/>
<dbReference type="Gene3D" id="3.40.710.10">
    <property type="entry name" value="DD-peptidase/beta-lactamase superfamily"/>
    <property type="match status" value="1"/>
</dbReference>
<dbReference type="Pfam" id="PF00144">
    <property type="entry name" value="Beta-lactamase"/>
    <property type="match status" value="1"/>
</dbReference>
<dbReference type="OrthoDB" id="9770183at2"/>
<name>A0A1B3SJG6_9MOLU</name>
<dbReference type="Proteomes" id="UP000094378">
    <property type="component" value="Chromosome"/>
</dbReference>
<dbReference type="SUPFAM" id="SSF56601">
    <property type="entry name" value="beta-lactamase/transpeptidase-like"/>
    <property type="match status" value="1"/>
</dbReference>
<gene>
    <name evidence="2" type="ORF">SHELI_v1c01050</name>
</gene>
<protein>
    <recommendedName>
        <fullName evidence="1">Beta-lactamase-related domain-containing protein</fullName>
    </recommendedName>
</protein>
<proteinExistence type="predicted"/>
<dbReference type="PANTHER" id="PTHR43283:SF3">
    <property type="entry name" value="BETA-LACTAMASE FAMILY PROTEIN (AFU_ORTHOLOGUE AFUA_5G07500)"/>
    <property type="match status" value="1"/>
</dbReference>
<dbReference type="InterPro" id="IPR012338">
    <property type="entry name" value="Beta-lactam/transpept-like"/>
</dbReference>
<evidence type="ECO:0000313" key="2">
    <source>
        <dbReference type="EMBL" id="AOG60060.1"/>
    </source>
</evidence>
<organism evidence="2 3">
    <name type="scientific">Spiroplasma helicoides</name>
    <dbReference type="NCBI Taxonomy" id="216938"/>
    <lineage>
        <taxon>Bacteria</taxon>
        <taxon>Bacillati</taxon>
        <taxon>Mycoplasmatota</taxon>
        <taxon>Mollicutes</taxon>
        <taxon>Entomoplasmatales</taxon>
        <taxon>Spiroplasmataceae</taxon>
        <taxon>Spiroplasma</taxon>
    </lineage>
</organism>
<keyword evidence="3" id="KW-1185">Reference proteome</keyword>
<dbReference type="AlphaFoldDB" id="A0A1B3SJG6"/>
<dbReference type="PANTHER" id="PTHR43283">
    <property type="entry name" value="BETA-LACTAMASE-RELATED"/>
    <property type="match status" value="1"/>
</dbReference>
<dbReference type="InterPro" id="IPR050789">
    <property type="entry name" value="Diverse_Enzym_Activities"/>
</dbReference>
<dbReference type="RefSeq" id="WP_069115840.1">
    <property type="nucleotide sequence ID" value="NZ_CP017015.1"/>
</dbReference>
<dbReference type="InterPro" id="IPR001466">
    <property type="entry name" value="Beta-lactam-related"/>
</dbReference>
<sequence>MTNFKNSISKLEDFFSKKYFAGAVMVVSHEKKVIFSKALGYNDLETKSEMSENLLFRAYSMTKPITVAAFLILVQKKLISVDSFLEDIYPEFKMTKVLVDENSNDLENQKSKITMKHLLTMSAGFTYHGNKNLTQKKLTSFLREYVSLHEGKFWNYDDFCANLSEIPLAFQPGEQWFYSIGLDVLSAVIEKVSQKKFYEFVTEEIFKPLNMFDSKFYVWDKEREACVYNAIYEDDGYNLQKINGFSFLFQKVYEETPIAMGGAGLVTTAKDYNKFLNFLLDGKDENGNQILDFDLIKEMRTNQISDIQESFKWTLNEDYGYGYGVRVRLSNDHFPKTNIGEFGWDGLLGSTGLVDPQNQITMNVMLSSKPGNNKLVESEFFDAFYSDLENLKIVKR</sequence>
<evidence type="ECO:0000259" key="1">
    <source>
        <dbReference type="Pfam" id="PF00144"/>
    </source>
</evidence>
<accession>A0A1B3SJG6</accession>
<dbReference type="STRING" id="216938.SHELI_v1c01050"/>
<dbReference type="EMBL" id="CP017015">
    <property type="protein sequence ID" value="AOG60060.1"/>
    <property type="molecule type" value="Genomic_DNA"/>
</dbReference>
<evidence type="ECO:0000313" key="3">
    <source>
        <dbReference type="Proteomes" id="UP000094378"/>
    </source>
</evidence>
<dbReference type="PATRIC" id="fig|216938.3.peg.105"/>
<feature type="domain" description="Beta-lactamase-related" evidence="1">
    <location>
        <begin position="18"/>
        <end position="373"/>
    </location>
</feature>